<evidence type="ECO:0000256" key="2">
    <source>
        <dbReference type="ARBA" id="ARBA00022737"/>
    </source>
</evidence>
<dbReference type="SUPFAM" id="SSF48371">
    <property type="entry name" value="ARM repeat"/>
    <property type="match status" value="1"/>
</dbReference>
<dbReference type="Gene3D" id="1.25.10.10">
    <property type="entry name" value="Leucine-rich Repeat Variant"/>
    <property type="match status" value="1"/>
</dbReference>
<protein>
    <recommendedName>
        <fullName evidence="4">TATA-binding protein interacting (TIP20) domain-containing protein</fullName>
    </recommendedName>
</protein>
<comment type="similarity">
    <text evidence="1">Belongs to the CAND family.</text>
</comment>
<reference evidence="5" key="1">
    <citation type="journal article" date="2021" name="J. Hered.">
        <title>Genome Assembly of Salicaceae Populus deltoides (Eastern Cottonwood) I-69 Based on Nanopore Sequencing and Hi-C Technologies.</title>
        <authorList>
            <person name="Bai S."/>
            <person name="Wu H."/>
            <person name="Zhang J."/>
            <person name="Pan Z."/>
            <person name="Zhao W."/>
            <person name="Li Z."/>
            <person name="Tong C."/>
        </authorList>
    </citation>
    <scope>NUCLEOTIDE SEQUENCE</scope>
    <source>
        <tissue evidence="5">Leaf</tissue>
    </source>
</reference>
<dbReference type="InterPro" id="IPR011989">
    <property type="entry name" value="ARM-like"/>
</dbReference>
<dbReference type="Proteomes" id="UP000807159">
    <property type="component" value="Chromosome 3"/>
</dbReference>
<dbReference type="InterPro" id="IPR013932">
    <property type="entry name" value="TATA-bd_TIP120"/>
</dbReference>
<dbReference type="EMBL" id="JACEGQ020000003">
    <property type="protein sequence ID" value="KAH8514831.1"/>
    <property type="molecule type" value="Genomic_DNA"/>
</dbReference>
<dbReference type="AlphaFoldDB" id="A0A8T2ZC36"/>
<accession>A0A8T2ZC36</accession>
<dbReference type="PANTHER" id="PTHR12696">
    <property type="entry name" value="TIP120"/>
    <property type="match status" value="1"/>
</dbReference>
<dbReference type="InterPro" id="IPR016024">
    <property type="entry name" value="ARM-type_fold"/>
</dbReference>
<comment type="caution">
    <text evidence="5">The sequence shown here is derived from an EMBL/GenBank/DDBJ whole genome shotgun (WGS) entry which is preliminary data.</text>
</comment>
<feature type="non-terminal residue" evidence="5">
    <location>
        <position position="103"/>
    </location>
</feature>
<evidence type="ECO:0000259" key="4">
    <source>
        <dbReference type="Pfam" id="PF08623"/>
    </source>
</evidence>
<dbReference type="Pfam" id="PF08623">
    <property type="entry name" value="TIP120"/>
    <property type="match status" value="1"/>
</dbReference>
<evidence type="ECO:0000256" key="1">
    <source>
        <dbReference type="ARBA" id="ARBA00007657"/>
    </source>
</evidence>
<keyword evidence="2" id="KW-0677">Repeat</keyword>
<organism evidence="5 6">
    <name type="scientific">Populus deltoides</name>
    <name type="common">Eastern poplar</name>
    <name type="synonym">Eastern cottonwood</name>
    <dbReference type="NCBI Taxonomy" id="3696"/>
    <lineage>
        <taxon>Eukaryota</taxon>
        <taxon>Viridiplantae</taxon>
        <taxon>Streptophyta</taxon>
        <taxon>Embryophyta</taxon>
        <taxon>Tracheophyta</taxon>
        <taxon>Spermatophyta</taxon>
        <taxon>Magnoliopsida</taxon>
        <taxon>eudicotyledons</taxon>
        <taxon>Gunneridae</taxon>
        <taxon>Pentapetalae</taxon>
        <taxon>rosids</taxon>
        <taxon>fabids</taxon>
        <taxon>Malpighiales</taxon>
        <taxon>Salicaceae</taxon>
        <taxon>Saliceae</taxon>
        <taxon>Populus</taxon>
    </lineage>
</organism>
<feature type="domain" description="TATA-binding protein interacting (TIP20)" evidence="4">
    <location>
        <begin position="1"/>
        <end position="87"/>
    </location>
</feature>
<dbReference type="InterPro" id="IPR039852">
    <property type="entry name" value="CAND1/CAND2"/>
</dbReference>
<keyword evidence="6" id="KW-1185">Reference proteome</keyword>
<sequence>HYDVKMPCHLILSKLADKCPSAVLAVLDSLVEPLQKTVNFKPKLDAVKQEVDRNEDMIRSALRAIASLNRTSGGDCSLKFKNLMSEISKSPTLWDKYYSIRNE</sequence>
<gene>
    <name evidence="5" type="ORF">H0E87_007615</name>
</gene>
<keyword evidence="3" id="KW-0833">Ubl conjugation pathway</keyword>
<evidence type="ECO:0000313" key="5">
    <source>
        <dbReference type="EMBL" id="KAH8514831.1"/>
    </source>
</evidence>
<dbReference type="GO" id="GO:0010265">
    <property type="term" value="P:SCF complex assembly"/>
    <property type="evidence" value="ECO:0007669"/>
    <property type="project" value="InterPro"/>
</dbReference>
<evidence type="ECO:0000256" key="3">
    <source>
        <dbReference type="ARBA" id="ARBA00022786"/>
    </source>
</evidence>
<proteinExistence type="inferred from homology"/>
<evidence type="ECO:0000313" key="6">
    <source>
        <dbReference type="Proteomes" id="UP000807159"/>
    </source>
</evidence>
<name>A0A8T2ZC36_POPDE</name>